<dbReference type="Proteomes" id="UP001523216">
    <property type="component" value="Unassembled WGS sequence"/>
</dbReference>
<evidence type="ECO:0000313" key="2">
    <source>
        <dbReference type="Proteomes" id="UP001523216"/>
    </source>
</evidence>
<protein>
    <submittedName>
        <fullName evidence="1">S8 family peptidase</fullName>
    </submittedName>
</protein>
<dbReference type="InterPro" id="IPR036852">
    <property type="entry name" value="Peptidase_S8/S53_dom_sf"/>
</dbReference>
<dbReference type="SUPFAM" id="SSF52743">
    <property type="entry name" value="Subtilisin-like"/>
    <property type="match status" value="1"/>
</dbReference>
<comment type="caution">
    <text evidence="1">The sequence shown here is derived from an EMBL/GenBank/DDBJ whole genome shotgun (WGS) entry which is preliminary data.</text>
</comment>
<keyword evidence="2" id="KW-1185">Reference proteome</keyword>
<sequence>MAARITADHPHMWPETIRALIVHSAEWTPAMLNRFGGRNKTQTLPLLRRYGMGVPDLLRATRSATDALTLEVEDTIRPFEQRRMREMHLHDLPSPADVLEQLGETPVRLRVTLSYFIEPNPANRGWRRRYSYASHLLRFDVRRPYESLDDFRKRLNKQAIAEEERRPSGAADAGWILGAKARSSGSVHSDIWQGSAVDLASRGAVAIFPVSGWWKENPARDRSEQGARYALVVSVETPGQDVDVWTPVAQQVGVPVQVHM</sequence>
<name>A0ABT0YFW6_9ACTN</name>
<dbReference type="EMBL" id="JAMQOL010000088">
    <property type="protein sequence ID" value="MCM4084946.1"/>
    <property type="molecule type" value="Genomic_DNA"/>
</dbReference>
<evidence type="ECO:0000313" key="1">
    <source>
        <dbReference type="EMBL" id="MCM4084946.1"/>
    </source>
</evidence>
<gene>
    <name evidence="1" type="ORF">LXN57_46200</name>
</gene>
<organism evidence="1 2">
    <name type="scientific">Paractinoplanes hotanensis</name>
    <dbReference type="NCBI Taxonomy" id="2906497"/>
    <lineage>
        <taxon>Bacteria</taxon>
        <taxon>Bacillati</taxon>
        <taxon>Actinomycetota</taxon>
        <taxon>Actinomycetes</taxon>
        <taxon>Micromonosporales</taxon>
        <taxon>Micromonosporaceae</taxon>
        <taxon>Paractinoplanes</taxon>
    </lineage>
</organism>
<proteinExistence type="predicted"/>
<reference evidence="1 2" key="1">
    <citation type="submission" date="2022-06" db="EMBL/GenBank/DDBJ databases">
        <title>Actinoplanes abujensis sp. nov., isolated from Nigerian arid soil.</title>
        <authorList>
            <person name="Ding P."/>
        </authorList>
    </citation>
    <scope>NUCLEOTIDE SEQUENCE [LARGE SCALE GENOMIC DNA]</scope>
    <source>
        <strain evidence="2">TRM88002</strain>
    </source>
</reference>
<accession>A0ABT0YFW6</accession>